<organism evidence="1 2">
    <name type="scientific">Catharanthus roseus</name>
    <name type="common">Madagascar periwinkle</name>
    <name type="synonym">Vinca rosea</name>
    <dbReference type="NCBI Taxonomy" id="4058"/>
    <lineage>
        <taxon>Eukaryota</taxon>
        <taxon>Viridiplantae</taxon>
        <taxon>Streptophyta</taxon>
        <taxon>Embryophyta</taxon>
        <taxon>Tracheophyta</taxon>
        <taxon>Spermatophyta</taxon>
        <taxon>Magnoliopsida</taxon>
        <taxon>eudicotyledons</taxon>
        <taxon>Gunneridae</taxon>
        <taxon>Pentapetalae</taxon>
        <taxon>asterids</taxon>
        <taxon>lamiids</taxon>
        <taxon>Gentianales</taxon>
        <taxon>Apocynaceae</taxon>
        <taxon>Rauvolfioideae</taxon>
        <taxon>Vinceae</taxon>
        <taxon>Catharanthinae</taxon>
        <taxon>Catharanthus</taxon>
    </lineage>
</organism>
<reference evidence="2" key="1">
    <citation type="journal article" date="2023" name="Nat. Plants">
        <title>Single-cell RNA sequencing provides a high-resolution roadmap for understanding the multicellular compartmentation of specialized metabolism.</title>
        <authorList>
            <person name="Sun S."/>
            <person name="Shen X."/>
            <person name="Li Y."/>
            <person name="Li Y."/>
            <person name="Wang S."/>
            <person name="Li R."/>
            <person name="Zhang H."/>
            <person name="Shen G."/>
            <person name="Guo B."/>
            <person name="Wei J."/>
            <person name="Xu J."/>
            <person name="St-Pierre B."/>
            <person name="Chen S."/>
            <person name="Sun C."/>
        </authorList>
    </citation>
    <scope>NUCLEOTIDE SEQUENCE [LARGE SCALE GENOMIC DNA]</scope>
</reference>
<comment type="caution">
    <text evidence="1">The sequence shown here is derived from an EMBL/GenBank/DDBJ whole genome shotgun (WGS) entry which is preliminary data.</text>
</comment>
<dbReference type="EMBL" id="CM044704">
    <property type="protein sequence ID" value="KAI5668778.1"/>
    <property type="molecule type" value="Genomic_DNA"/>
</dbReference>
<dbReference type="Proteomes" id="UP001060085">
    <property type="component" value="Linkage Group LG04"/>
</dbReference>
<protein>
    <submittedName>
        <fullName evidence="1">Uncharacterized protein</fullName>
    </submittedName>
</protein>
<keyword evidence="2" id="KW-1185">Reference proteome</keyword>
<evidence type="ECO:0000313" key="1">
    <source>
        <dbReference type="EMBL" id="KAI5668778.1"/>
    </source>
</evidence>
<gene>
    <name evidence="1" type="ORF">M9H77_18631</name>
</gene>
<sequence length="104" mass="12262">MEHERILRYKLYKTISFFPSTSGMGKELSIGFEDTSIRLYLNPFLLYHEFSVKEFVVLRNFVYIYAKNMKFGMQRLLFDPRGWDGVTLVLNKVLPNTNLIKICG</sequence>
<evidence type="ECO:0000313" key="2">
    <source>
        <dbReference type="Proteomes" id="UP001060085"/>
    </source>
</evidence>
<accession>A0ACC0B806</accession>
<proteinExistence type="predicted"/>
<name>A0ACC0B806_CATRO</name>